<protein>
    <submittedName>
        <fullName evidence="2">Uncharacterized protein</fullName>
    </submittedName>
</protein>
<feature type="compositionally biased region" description="Basic residues" evidence="1">
    <location>
        <begin position="587"/>
        <end position="596"/>
    </location>
</feature>
<feature type="compositionally biased region" description="Basic and acidic residues" evidence="1">
    <location>
        <begin position="340"/>
        <end position="371"/>
    </location>
</feature>
<dbReference type="Proteomes" id="UP001213000">
    <property type="component" value="Unassembled WGS sequence"/>
</dbReference>
<comment type="caution">
    <text evidence="2">The sequence shown here is derived from an EMBL/GenBank/DDBJ whole genome shotgun (WGS) entry which is preliminary data.</text>
</comment>
<dbReference type="AlphaFoldDB" id="A0AAD5VVS0"/>
<feature type="region of interest" description="Disordered" evidence="1">
    <location>
        <begin position="324"/>
        <end position="436"/>
    </location>
</feature>
<evidence type="ECO:0000313" key="2">
    <source>
        <dbReference type="EMBL" id="KAJ3571257.1"/>
    </source>
</evidence>
<evidence type="ECO:0000256" key="1">
    <source>
        <dbReference type="SAM" id="MobiDB-lite"/>
    </source>
</evidence>
<accession>A0AAD5VVS0</accession>
<feature type="region of interest" description="Disordered" evidence="1">
    <location>
        <begin position="562"/>
        <end position="596"/>
    </location>
</feature>
<organism evidence="2 3">
    <name type="scientific">Leucocoprinus birnbaumii</name>
    <dbReference type="NCBI Taxonomy" id="56174"/>
    <lineage>
        <taxon>Eukaryota</taxon>
        <taxon>Fungi</taxon>
        <taxon>Dikarya</taxon>
        <taxon>Basidiomycota</taxon>
        <taxon>Agaricomycotina</taxon>
        <taxon>Agaricomycetes</taxon>
        <taxon>Agaricomycetidae</taxon>
        <taxon>Agaricales</taxon>
        <taxon>Agaricineae</taxon>
        <taxon>Agaricaceae</taxon>
        <taxon>Leucocoprinus</taxon>
    </lineage>
</organism>
<feature type="region of interest" description="Disordered" evidence="1">
    <location>
        <begin position="449"/>
        <end position="474"/>
    </location>
</feature>
<name>A0AAD5VVS0_9AGAR</name>
<gene>
    <name evidence="2" type="ORF">NP233_g3866</name>
</gene>
<proteinExistence type="predicted"/>
<evidence type="ECO:0000313" key="3">
    <source>
        <dbReference type="Proteomes" id="UP001213000"/>
    </source>
</evidence>
<feature type="compositionally biased region" description="Polar residues" evidence="1">
    <location>
        <begin position="275"/>
        <end position="285"/>
    </location>
</feature>
<keyword evidence="3" id="KW-1185">Reference proteome</keyword>
<dbReference type="EMBL" id="JANIEX010000194">
    <property type="protein sequence ID" value="KAJ3571257.1"/>
    <property type="molecule type" value="Genomic_DNA"/>
</dbReference>
<feature type="region of interest" description="Disordered" evidence="1">
    <location>
        <begin position="496"/>
        <end position="540"/>
    </location>
</feature>
<sequence length="596" mass="64565">MAYSEKTDAAYQRIHHLPTYTGRDDWIDRVGWKTEGHNAYLYKRRVPKGADFVDAHAAATIVGLVTKDHHRMGTTGSYSGKSKHGTLSSSRLNMTLACPEHDPRFKAGWKNALKHFERLLTAKSRGGEVNEQCSLVIGGDDPTMRFSAPLFEPKDPGNPEEGDDEIEGWPVPDDLVEELDAIKKTHRVLPLPVFDSDLQAIMPMDVSRLTLGALIELTFEVKYWKTYGKVHNFSARTRTVAKVPITLHLSLLLLFAGFKRVSGSPVSIKEGAAGPSNTGGASSKRNMLAAPDVIPLQTNGEIIEYQARGTNQMPNAQLTTSRETTHLDDEDVPPLIESQQGRDADATKSGSDARESDHEENRHASEKRDSADSVQPASEIQKDHGFVNGREILNAGAADDRQSLRSQVTGEHEDSGIYKTASNVNNQDPRIGEPKDSIVHGAAEVNNQDAQLGQPEGSGINAQDARINPPQGPNIYKDANGVNAQVTQIDSRFSASASSTSLQYGRVKPTATAPSTQMGQEDKNASIANMPVKTNGQSSASIVKPTNIQVVPVEEQTSHVARVVGAPGSTSGKRDMPAAEANDGPAKRLRRSVAQK</sequence>
<feature type="region of interest" description="Disordered" evidence="1">
    <location>
        <begin position="266"/>
        <end position="285"/>
    </location>
</feature>
<reference evidence="2" key="1">
    <citation type="submission" date="2022-07" db="EMBL/GenBank/DDBJ databases">
        <title>Genome Sequence of Leucocoprinus birnbaumii.</title>
        <authorList>
            <person name="Buettner E."/>
        </authorList>
    </citation>
    <scope>NUCLEOTIDE SEQUENCE</scope>
    <source>
        <strain evidence="2">VT141</strain>
    </source>
</reference>